<evidence type="ECO:0000313" key="1">
    <source>
        <dbReference type="EMBL" id="RFC68980.1"/>
    </source>
</evidence>
<accession>A0A371XIB7</accession>
<dbReference type="AlphaFoldDB" id="A0A371XIB7"/>
<reference evidence="2" key="1">
    <citation type="submission" date="2018-08" db="EMBL/GenBank/DDBJ databases">
        <authorList>
            <person name="Im W.T."/>
        </authorList>
    </citation>
    <scope>NUCLEOTIDE SEQUENCE [LARGE SCALE GENOMIC DNA]</scope>
    <source>
        <strain evidence="2">LA-28</strain>
    </source>
</reference>
<dbReference type="InterPro" id="IPR058248">
    <property type="entry name" value="Lxx211020-like"/>
</dbReference>
<dbReference type="InterPro" id="IPR036182">
    <property type="entry name" value="PCuAC_sf"/>
</dbReference>
<gene>
    <name evidence="1" type="ORF">DY251_03845</name>
</gene>
<keyword evidence="2" id="KW-1185">Reference proteome</keyword>
<evidence type="ECO:0000313" key="2">
    <source>
        <dbReference type="Proteomes" id="UP000262379"/>
    </source>
</evidence>
<dbReference type="EMBL" id="QURN01000003">
    <property type="protein sequence ID" value="RFC68980.1"/>
    <property type="molecule type" value="Genomic_DNA"/>
</dbReference>
<protein>
    <submittedName>
        <fullName evidence="1">Copper chaperone PCu(A)C</fullName>
    </submittedName>
</protein>
<organism evidence="1 2">
    <name type="scientific">Mesorhizobium denitrificans</name>
    <dbReference type="NCBI Taxonomy" id="2294114"/>
    <lineage>
        <taxon>Bacteria</taxon>
        <taxon>Pseudomonadati</taxon>
        <taxon>Pseudomonadota</taxon>
        <taxon>Alphaproteobacteria</taxon>
        <taxon>Hyphomicrobiales</taxon>
        <taxon>Phyllobacteriaceae</taxon>
        <taxon>Mesorhizobium</taxon>
    </lineage>
</organism>
<dbReference type="Pfam" id="PF04314">
    <property type="entry name" value="PCuAC"/>
    <property type="match status" value="1"/>
</dbReference>
<comment type="caution">
    <text evidence="1">The sequence shown here is derived from an EMBL/GenBank/DDBJ whole genome shotgun (WGS) entry which is preliminary data.</text>
</comment>
<name>A0A371XIB7_9HYPH</name>
<dbReference type="SUPFAM" id="SSF110087">
    <property type="entry name" value="DR1885-like metal-binding protein"/>
    <property type="match status" value="1"/>
</dbReference>
<proteinExistence type="predicted"/>
<dbReference type="Gene3D" id="2.60.40.1890">
    <property type="entry name" value="PCu(A)C copper chaperone"/>
    <property type="match status" value="1"/>
</dbReference>
<dbReference type="PANTHER" id="PTHR36302">
    <property type="entry name" value="BLR7088 PROTEIN"/>
    <property type="match status" value="1"/>
</dbReference>
<dbReference type="InterPro" id="IPR007410">
    <property type="entry name" value="LpqE-like"/>
</dbReference>
<sequence>MLLFVAVQELSAHEYKAGTINIHHPWSRATPAGAKVAVGYLTLKNEGSEADRLVSVEAEIAPKGEIHEMSVDSNGVMTMRGLPDGVEIPAGASVELKPGGYHLMFMGITQPVKEGTRFKGSLTFEKAGKVDVEFAVEAMGETMDHNAHGG</sequence>
<dbReference type="Proteomes" id="UP000262379">
    <property type="component" value="Unassembled WGS sequence"/>
</dbReference>
<dbReference type="PANTHER" id="PTHR36302:SF1">
    <property type="entry name" value="COPPER CHAPERONE PCU(A)C"/>
    <property type="match status" value="1"/>
</dbReference>